<feature type="compositionally biased region" description="Low complexity" evidence="8">
    <location>
        <begin position="978"/>
        <end position="1012"/>
    </location>
</feature>
<dbReference type="VEuPathDB" id="VectorBase:ASIS019994"/>
<feature type="compositionally biased region" description="Low complexity" evidence="8">
    <location>
        <begin position="416"/>
        <end position="433"/>
    </location>
</feature>
<dbReference type="Gene3D" id="1.10.238.10">
    <property type="entry name" value="EF-hand"/>
    <property type="match status" value="1"/>
</dbReference>
<dbReference type="EMBL" id="KE525319">
    <property type="protein sequence ID" value="KFB46601.1"/>
    <property type="molecule type" value="Genomic_DNA"/>
</dbReference>
<dbReference type="InterPro" id="IPR011992">
    <property type="entry name" value="EF-hand-dom_pair"/>
</dbReference>
<feature type="compositionally biased region" description="Low complexity" evidence="8">
    <location>
        <begin position="94"/>
        <end position="107"/>
    </location>
</feature>
<organism evidence="10">
    <name type="scientific">Anopheles sinensis</name>
    <name type="common">Mosquito</name>
    <dbReference type="NCBI Taxonomy" id="74873"/>
    <lineage>
        <taxon>Eukaryota</taxon>
        <taxon>Metazoa</taxon>
        <taxon>Ecdysozoa</taxon>
        <taxon>Arthropoda</taxon>
        <taxon>Hexapoda</taxon>
        <taxon>Insecta</taxon>
        <taxon>Pterygota</taxon>
        <taxon>Neoptera</taxon>
        <taxon>Endopterygota</taxon>
        <taxon>Diptera</taxon>
        <taxon>Nematocera</taxon>
        <taxon>Culicoidea</taxon>
        <taxon>Culicidae</taxon>
        <taxon>Anophelinae</taxon>
        <taxon>Anopheles</taxon>
    </lineage>
</organism>
<evidence type="ECO:0000256" key="5">
    <source>
        <dbReference type="ARBA" id="ARBA00022723"/>
    </source>
</evidence>
<keyword evidence="4 7" id="KW-0879">Wnt signaling pathway</keyword>
<dbReference type="GO" id="GO:0005737">
    <property type="term" value="C:cytoplasm"/>
    <property type="evidence" value="ECO:0007669"/>
    <property type="project" value="UniProtKB-SubCell"/>
</dbReference>
<dbReference type="GO" id="GO:0016055">
    <property type="term" value="P:Wnt signaling pathway"/>
    <property type="evidence" value="ECO:0007669"/>
    <property type="project" value="UniProtKB-UniRule"/>
</dbReference>
<feature type="region of interest" description="Disordered" evidence="8">
    <location>
        <begin position="948"/>
        <end position="1012"/>
    </location>
</feature>
<dbReference type="SUPFAM" id="SSF47473">
    <property type="entry name" value="EF-hand"/>
    <property type="match status" value="1"/>
</dbReference>
<dbReference type="EMBL" id="ATLV01021498">
    <property type="status" value="NOT_ANNOTATED_CDS"/>
    <property type="molecule type" value="Genomic_DNA"/>
</dbReference>
<comment type="subcellular location">
    <subcellularLocation>
        <location evidence="7">Cell membrane</location>
    </subcellularLocation>
    <subcellularLocation>
        <location evidence="7">Cytoplasm</location>
    </subcellularLocation>
</comment>
<dbReference type="PANTHER" id="PTHR22611:SF9">
    <property type="entry name" value="PROTEIN NAKED CUTICLE"/>
    <property type="match status" value="1"/>
</dbReference>
<feature type="domain" description="EF-hand" evidence="9">
    <location>
        <begin position="182"/>
        <end position="217"/>
    </location>
</feature>
<keyword evidence="2 7" id="KW-1003">Cell membrane</keyword>
<comment type="similarity">
    <text evidence="1 7">Belongs to the NKD family.</text>
</comment>
<evidence type="ECO:0000256" key="3">
    <source>
        <dbReference type="ARBA" id="ARBA00022490"/>
    </source>
</evidence>
<proteinExistence type="inferred from homology"/>
<dbReference type="GO" id="GO:0090090">
    <property type="term" value="P:negative regulation of canonical Wnt signaling pathway"/>
    <property type="evidence" value="ECO:0007669"/>
    <property type="project" value="UniProtKB-ARBA"/>
</dbReference>
<feature type="region of interest" description="Disordered" evidence="8">
    <location>
        <begin position="313"/>
        <end position="340"/>
    </location>
</feature>
<sequence>MKDFRFASNLVTGCSAVFLLQECATDSEELIYPGRAPSACSAPPDLLLTSDREQMLKVKTSSSSAGAGTGQTKASHHHHHHQQQQHHNHHHQHNAGGHNHQSGNNGHLHTSATSQQHHKAQKDAFRKCSGKGATAAMAGTAGGSGGGGATNTINTTAATIRSDPDRVRLEEFTCDVSLEDGKKPQPLQFSFTLYDLDGHGKITKDDIAGIVSTIYESIGKSVVVPHYGSKTINVRLTVSPDGKTAATKSAVKKAIITPRRRATDPVSSSPTTTAATRRKTAHGCCCGIEPERGGAVNNSAGSPAVAANNLNQTHHHHHHHANGGAIPVAAGKPKESNLSKAAALTSADAAVRSTGLSKSSEAATTITTMTPGVETTYHNNLSPTTGTPNNKAVLLGKPSAENVYESINNLKCCNLQQQQQTPSSNNTSQSPLSVGTGHLNHSTASTAALICRDCIDGPMVPLASGCHLEPTVPANATLPAMDAVVIPTSAAALANGAAAVRSKRKLVRKTRSSRKTGGGAVGGKLAGEDFGGRPRARSLSVGNENCYENVIGRVAAAAPGECWKSSLCRRELIEIIRESMVKNSLCFQPNRKAMESSPKHRHRSHTIASRVGDQVFLNYHHHPALLAANGALPALATELPVGGTQIAAHANTALVSMVASTGHEANLCGYDSYLHQTICAAANGGGGNTTATAIHLAAAAAHTTAAAIQPLTTSTPNRLLHHHHSKAKRKEHRLALATTAGATAATRTSSHPAPVKLSTALLNQQYPNLSAEQKLTRSINQVEQWLDHRSPKVLLSKVKLADDNTMQLVAATRTTGHNNTTTPGRPTVALKRSKSKEELIPAQGNGNRNVLTGDLLLLENLKISEDIAEIAVVTPKKVYNKESLIASATKKNIKTHHQRTTEISSAAQKGLAAATKTDQVLVQLQYGSVPVNADPSECENLIRMSDDGEDELSLPQQPASAASVRPQQSKSPSHHHPQQSQSQPQTPQHSQQQRYCGTAAASGAHSVSSASATSTTAVHRYVHEHIHHHYHHFENDPDES</sequence>
<feature type="region of interest" description="Disordered" evidence="8">
    <location>
        <begin position="416"/>
        <end position="438"/>
    </location>
</feature>
<evidence type="ECO:0000313" key="10">
    <source>
        <dbReference type="EMBL" id="KFB46601.1"/>
    </source>
</evidence>
<protein>
    <recommendedName>
        <fullName evidence="7">Protein naked cuticle homolog</fullName>
    </recommendedName>
</protein>
<dbReference type="AlphaFoldDB" id="A0A084W8Q7"/>
<feature type="compositionally biased region" description="Basic residues" evidence="8">
    <location>
        <begin position="74"/>
        <end position="93"/>
    </location>
</feature>
<dbReference type="InterPro" id="IPR002048">
    <property type="entry name" value="EF_hand_dom"/>
</dbReference>
<name>A0A084W8Q7_ANOSI</name>
<dbReference type="GO" id="GO:0005886">
    <property type="term" value="C:plasma membrane"/>
    <property type="evidence" value="ECO:0007669"/>
    <property type="project" value="UniProtKB-SubCell"/>
</dbReference>
<dbReference type="EnsemblMetazoa" id="ASIC014641-RA">
    <property type="protein sequence ID" value="ASIC014641-PA"/>
    <property type="gene ID" value="ASIC014641"/>
</dbReference>
<dbReference type="InterPro" id="IPR040140">
    <property type="entry name" value="Nkd-like"/>
</dbReference>
<evidence type="ECO:0000259" key="9">
    <source>
        <dbReference type="PROSITE" id="PS50222"/>
    </source>
</evidence>
<evidence type="ECO:0000256" key="7">
    <source>
        <dbReference type="RuleBase" id="RU367060"/>
    </source>
</evidence>
<dbReference type="Proteomes" id="UP000030765">
    <property type="component" value="Unassembled WGS sequence"/>
</dbReference>
<evidence type="ECO:0000256" key="1">
    <source>
        <dbReference type="ARBA" id="ARBA00007081"/>
    </source>
</evidence>
<keyword evidence="5" id="KW-0479">Metal-binding</keyword>
<dbReference type="PANTHER" id="PTHR22611">
    <property type="entry name" value="PROTEIN NAKED CUTICLE"/>
    <property type="match status" value="1"/>
</dbReference>
<comment type="function">
    <text evidence="7">Cell autonomous antagonist of the canonical Wnt signaling pathway.</text>
</comment>
<feature type="region of interest" description="Disordered" evidence="8">
    <location>
        <begin position="258"/>
        <end position="279"/>
    </location>
</feature>
<evidence type="ECO:0000256" key="8">
    <source>
        <dbReference type="SAM" id="MobiDB-lite"/>
    </source>
</evidence>
<dbReference type="OMA" id="EQHTPDN"/>
<accession>A0A084W8Q7</accession>
<dbReference type="OrthoDB" id="5953812at2759"/>
<feature type="compositionally biased region" description="Low complexity" evidence="8">
    <location>
        <begin position="57"/>
        <end position="73"/>
    </location>
</feature>
<keyword evidence="12" id="KW-1185">Reference proteome</keyword>
<reference evidence="11" key="2">
    <citation type="submission" date="2020-05" db="UniProtKB">
        <authorList>
            <consortium name="EnsemblMetazoa"/>
        </authorList>
    </citation>
    <scope>IDENTIFICATION</scope>
</reference>
<dbReference type="GO" id="GO:0005509">
    <property type="term" value="F:calcium ion binding"/>
    <property type="evidence" value="ECO:0007669"/>
    <property type="project" value="InterPro"/>
</dbReference>
<evidence type="ECO:0000313" key="11">
    <source>
        <dbReference type="EnsemblMetazoa" id="ASIC014641-PA"/>
    </source>
</evidence>
<dbReference type="STRING" id="74873.A0A084W8Q7"/>
<gene>
    <name evidence="10" type="ORF">ZHAS_00014641</name>
</gene>
<dbReference type="PROSITE" id="PS50222">
    <property type="entry name" value="EF_HAND_2"/>
    <property type="match status" value="1"/>
</dbReference>
<feature type="region of interest" description="Disordered" evidence="8">
    <location>
        <begin position="56"/>
        <end position="128"/>
    </location>
</feature>
<evidence type="ECO:0000313" key="12">
    <source>
        <dbReference type="Proteomes" id="UP000030765"/>
    </source>
</evidence>
<evidence type="ECO:0000256" key="4">
    <source>
        <dbReference type="ARBA" id="ARBA00022687"/>
    </source>
</evidence>
<keyword evidence="6" id="KW-0472">Membrane</keyword>
<reference evidence="10 12" key="1">
    <citation type="journal article" date="2014" name="BMC Genomics">
        <title>Genome sequence of Anopheles sinensis provides insight into genetics basis of mosquito competence for malaria parasites.</title>
        <authorList>
            <person name="Zhou D."/>
            <person name="Zhang D."/>
            <person name="Ding G."/>
            <person name="Shi L."/>
            <person name="Hou Q."/>
            <person name="Ye Y."/>
            <person name="Xu Y."/>
            <person name="Zhou H."/>
            <person name="Xiong C."/>
            <person name="Li S."/>
            <person name="Yu J."/>
            <person name="Hong S."/>
            <person name="Yu X."/>
            <person name="Zou P."/>
            <person name="Chen C."/>
            <person name="Chang X."/>
            <person name="Wang W."/>
            <person name="Lv Y."/>
            <person name="Sun Y."/>
            <person name="Ma L."/>
            <person name="Shen B."/>
            <person name="Zhu C."/>
        </authorList>
    </citation>
    <scope>NUCLEOTIDE SEQUENCE [LARGE SCALE GENOMIC DNA]</scope>
</reference>
<dbReference type="VEuPathDB" id="VectorBase:ASIC014641"/>
<keyword evidence="3" id="KW-0963">Cytoplasm</keyword>
<evidence type="ECO:0000256" key="2">
    <source>
        <dbReference type="ARBA" id="ARBA00022475"/>
    </source>
</evidence>
<evidence type="ECO:0000256" key="6">
    <source>
        <dbReference type="ARBA" id="ARBA00023136"/>
    </source>
</evidence>